<feature type="region of interest" description="Disordered" evidence="3">
    <location>
        <begin position="108"/>
        <end position="141"/>
    </location>
</feature>
<reference evidence="6" key="1">
    <citation type="submission" date="2019-12" db="EMBL/GenBank/DDBJ databases">
        <authorList>
            <person name="Olsen N.S."/>
            <person name="Junco L.M.F."/>
            <person name="Kot W."/>
            <person name="Hansen L.H."/>
        </authorList>
    </citation>
    <scope>NUCLEOTIDE SEQUENCE [LARGE SCALE GENOMIC DNA]</scope>
</reference>
<dbReference type="EMBL" id="MN850615">
    <property type="protein sequence ID" value="QHR71499.1"/>
    <property type="molecule type" value="Genomic_DNA"/>
</dbReference>
<dbReference type="CDD" id="cd10444">
    <property type="entry name" value="GIY-YIG_SegABCDEFG"/>
    <property type="match status" value="1"/>
</dbReference>
<dbReference type="Pfam" id="PF19835">
    <property type="entry name" value="SegE_GIY-YIG"/>
    <property type="match status" value="1"/>
</dbReference>
<comment type="cofactor">
    <cofactor evidence="1">
        <name>Mg(2+)</name>
        <dbReference type="ChEBI" id="CHEBI:18420"/>
    </cofactor>
</comment>
<evidence type="ECO:0000256" key="1">
    <source>
        <dbReference type="ARBA" id="ARBA00001946"/>
    </source>
</evidence>
<dbReference type="InterPro" id="IPR000305">
    <property type="entry name" value="GIY-YIG_endonuc"/>
</dbReference>
<evidence type="ECO:0000256" key="3">
    <source>
        <dbReference type="SAM" id="MobiDB-lite"/>
    </source>
</evidence>
<keyword evidence="5" id="KW-0540">Nuclease</keyword>
<dbReference type="Proteomes" id="UP000464265">
    <property type="component" value="Segment"/>
</dbReference>
<keyword evidence="5" id="KW-0378">Hydrolase</keyword>
<protein>
    <submittedName>
        <fullName evidence="5">Homing endonuclease</fullName>
    </submittedName>
</protein>
<feature type="domain" description="GIY-YIG" evidence="4">
    <location>
        <begin position="3"/>
        <end position="91"/>
    </location>
</feature>
<evidence type="ECO:0000256" key="2">
    <source>
        <dbReference type="ARBA" id="ARBA00022842"/>
    </source>
</evidence>
<dbReference type="InterPro" id="IPR045566">
    <property type="entry name" value="SegE-like_GIY-YIG"/>
</dbReference>
<gene>
    <name evidence="5" type="ORF">kvi_20</name>
</gene>
<dbReference type="SMART" id="SM00465">
    <property type="entry name" value="GIYc"/>
    <property type="match status" value="1"/>
</dbReference>
<name>A0A6B9X750_9CAUD</name>
<organism evidence="5 6">
    <name type="scientific">Escherichia phage kvi</name>
    <dbReference type="NCBI Taxonomy" id="2696413"/>
    <lineage>
        <taxon>Viruses</taxon>
        <taxon>Duplodnaviria</taxon>
        <taxon>Heunggongvirae</taxon>
        <taxon>Uroviricota</taxon>
        <taxon>Caudoviricetes</taxon>
        <taxon>Pantevenvirales</taxon>
        <taxon>Straboviridae</taxon>
        <taxon>Krischvirus</taxon>
        <taxon>Krischvirus RB49</taxon>
    </lineage>
</organism>
<feature type="compositionally biased region" description="Basic and acidic residues" evidence="3">
    <location>
        <begin position="108"/>
        <end position="131"/>
    </location>
</feature>
<evidence type="ECO:0000313" key="6">
    <source>
        <dbReference type="Proteomes" id="UP000464265"/>
    </source>
</evidence>
<keyword evidence="2" id="KW-0460">Magnesium</keyword>
<dbReference type="SUPFAM" id="SSF64496">
    <property type="entry name" value="DNA-binding domain of intron-encoded endonucleases"/>
    <property type="match status" value="1"/>
</dbReference>
<evidence type="ECO:0000313" key="5">
    <source>
        <dbReference type="EMBL" id="QHR71499.1"/>
    </source>
</evidence>
<sequence length="194" mass="22707">MAYYYLYQITNNLNGMVYVGMRTSKKPIEKDSYWGSGKRIKRAIKKYGIENFTKTILSTHNTLEELALAEKKIVTKEFVEREDTYNIALGGVNRGSLWDDMDEETKNEARRKISEKASSRKRESHSDETKNKMSQSAKNRNRDWENFKGARKIMAEGVLYLTTQECCRKYGISAASMRKRVKSTAEKWKEFYYV</sequence>
<evidence type="ECO:0000259" key="4">
    <source>
        <dbReference type="SMART" id="SM00465"/>
    </source>
</evidence>
<dbReference type="GO" id="GO:0004519">
    <property type="term" value="F:endonuclease activity"/>
    <property type="evidence" value="ECO:0007669"/>
    <property type="project" value="UniProtKB-KW"/>
</dbReference>
<dbReference type="InterPro" id="IPR035901">
    <property type="entry name" value="GIY-YIG_endonuc_sf"/>
</dbReference>
<proteinExistence type="predicted"/>
<keyword evidence="5" id="KW-0255">Endonuclease</keyword>
<dbReference type="Gene3D" id="3.40.1440.10">
    <property type="entry name" value="GIY-YIG endonuclease"/>
    <property type="match status" value="1"/>
</dbReference>
<accession>A0A6B9X750</accession>
<dbReference type="SUPFAM" id="SSF82771">
    <property type="entry name" value="GIY-YIG endonuclease"/>
    <property type="match status" value="1"/>
</dbReference>